<feature type="compositionally biased region" description="Polar residues" evidence="6">
    <location>
        <begin position="1212"/>
        <end position="1222"/>
    </location>
</feature>
<dbReference type="EMBL" id="CAUYUE010000002">
    <property type="protein sequence ID" value="CAK0740991.1"/>
    <property type="molecule type" value="Genomic_DNA"/>
</dbReference>
<keyword evidence="10" id="KW-1185">Reference proteome</keyword>
<evidence type="ECO:0000256" key="1">
    <source>
        <dbReference type="ARBA" id="ARBA00011073"/>
    </source>
</evidence>
<dbReference type="Pfam" id="PF00082">
    <property type="entry name" value="Peptidase_S8"/>
    <property type="match status" value="1"/>
</dbReference>
<dbReference type="PRINTS" id="PR00723">
    <property type="entry name" value="SUBTILISIN"/>
</dbReference>
<evidence type="ECO:0000256" key="5">
    <source>
        <dbReference type="PROSITE-ProRule" id="PRU01240"/>
    </source>
</evidence>
<sequence>MPGKWHETAWGKLRRATLLCWICIHATRKGAFAKLAQPAGNQLPSRVMFKPYLLAEDTSFDAAFMDRLPTEHQGLRRRLTEASDGQQIQIQSLGQHTGMNMIEVPQGVNISDVLKALQDHPGVEFAELDKVLSAYGQPNDPDLPQQWAMYKLGLFTSSHNINGVANAGAWNRSTGSDAVVVCVIDSGIDYTHPDLQGNVWVNHHEIPNNGVDDDKNGFIDDYYGWNFLSNSGDNMDNNYHGTHLSGMVGALCNNHIGVCGVNQEVKVMGCKFLDGSGNGYTSDAVRCLDYALRMGADITLNSYGGLYADSYALQSAIQAAEGKGQLFVTAAGNDYGTDIDATPTYPAAYTNTNIMSIIATDESDQLANYSNYGLHNTDIAAPGSKILSTILNGQYGLHEGTSQSAGYVAGAAALLLAAHRVAGVNATGAQMKSLIMNGAAPSTQLASRCKSGGMLDISRAMAFAPQRPQAAGAASPAEAPRSAPMAAASEPPMLSSQPIRVSKPALAIGQYPPSPDTVASKSVPGPDASRGPAHPQSWRLQDSFRGAFPLQQSSVTFVPQHGGAYAACLSQGVQQFASPPEYGQDITAEVLQSSGASMRYNIAGALVGDEVEAETAVLKADGTVQLPASSAVFGVGGSQALSVWPLTGSSADLRQGGQVTWYQTPDRAVLSFVNVSTPGGAPSSWQVELFTAYGHYQPAGAVRVTWLQVGAQEGRMGLGMQDAGGDNVCLLDQARCQATAKLALQQVPQQAVRLQAAHSGRAAGTAAVQVLIGNQGNTSLAVSFGLERRNDSVLAPLQWLDPASGYQKLFMGLQGSCGNGQGGQQGCYGFGAAAGGGVVAKGGIRAPLQYTTTVEGPLRVSGQILRTRECADHHLILSTSSTPPAGSGDESSIHVYTSCGQRLLQVGNDAAVGAGAACVSFGSSGLFIELGLGLINVLVDGCSKLAAQQYLGAGPFYLYLGTACSAGDCPGGIVWESLELESGPGTVVGQIEAVAQAPQQILVQQAQGAGANASLQDILQLPGYPSPDADSAPSPPPSPIVLPSLPTRFGHSPVSAPPGPVSRTPPTPQGGLEQSGPSGGHVSAASVPDGRRLLGSGSSGAPGRGVAAAGHGFLQGLRRLLLLPDQAAPSPASHLQLGSGRSSADLRQGDEEDSKQEAAAPQPSLEAGHGKPTRLLSGNIVAPVAALEAASFLDTGAPTTAIQPAAAPSKGMTRQPQGQSDGSPVGWVAPEQPTLLIQPFSSNSVLLQYSSAGLEKGTYQANLLMYSNDPEQPTLRMPLELNVY</sequence>
<feature type="domain" description="Peptidase S8/S53" evidence="8">
    <location>
        <begin position="177"/>
        <end position="440"/>
    </location>
</feature>
<dbReference type="Gene3D" id="3.40.50.200">
    <property type="entry name" value="Peptidase S8/S53 domain"/>
    <property type="match status" value="1"/>
</dbReference>
<evidence type="ECO:0000256" key="2">
    <source>
        <dbReference type="ARBA" id="ARBA00022670"/>
    </source>
</evidence>
<evidence type="ECO:0000256" key="3">
    <source>
        <dbReference type="ARBA" id="ARBA00022801"/>
    </source>
</evidence>
<feature type="compositionally biased region" description="Low complexity" evidence="6">
    <location>
        <begin position="466"/>
        <end position="493"/>
    </location>
</feature>
<dbReference type="SUPFAM" id="SSF52743">
    <property type="entry name" value="Subtilisin-like"/>
    <property type="match status" value="1"/>
</dbReference>
<dbReference type="InterPro" id="IPR015500">
    <property type="entry name" value="Peptidase_S8_subtilisin-rel"/>
</dbReference>
<feature type="active site" description="Charge relay system" evidence="5">
    <location>
        <position position="240"/>
    </location>
</feature>
<evidence type="ECO:0000259" key="8">
    <source>
        <dbReference type="Pfam" id="PF00082"/>
    </source>
</evidence>
<keyword evidence="2 5" id="KW-0645">Protease</keyword>
<evidence type="ECO:0000256" key="4">
    <source>
        <dbReference type="ARBA" id="ARBA00022825"/>
    </source>
</evidence>
<comment type="similarity">
    <text evidence="1 5">Belongs to the peptidase S8 family.</text>
</comment>
<dbReference type="InterPro" id="IPR034204">
    <property type="entry name" value="PfSUB1-like_cat_dom"/>
</dbReference>
<protein>
    <recommendedName>
        <fullName evidence="8">Peptidase S8/S53 domain-containing protein</fullName>
    </recommendedName>
</protein>
<dbReference type="Proteomes" id="UP001314263">
    <property type="component" value="Unassembled WGS sequence"/>
</dbReference>
<dbReference type="InterPro" id="IPR000209">
    <property type="entry name" value="Peptidase_S8/S53_dom"/>
</dbReference>
<keyword evidence="3 5" id="KW-0378">Hydrolase</keyword>
<name>A0AAV1HX31_9CHLO</name>
<accession>A0AAV1HX31</accession>
<dbReference type="InterPro" id="IPR050131">
    <property type="entry name" value="Peptidase_S8_subtilisin-like"/>
</dbReference>
<dbReference type="PANTHER" id="PTHR43806:SF11">
    <property type="entry name" value="CEREVISIN-RELATED"/>
    <property type="match status" value="1"/>
</dbReference>
<organism evidence="9 10">
    <name type="scientific">Coccomyxa viridis</name>
    <dbReference type="NCBI Taxonomy" id="1274662"/>
    <lineage>
        <taxon>Eukaryota</taxon>
        <taxon>Viridiplantae</taxon>
        <taxon>Chlorophyta</taxon>
        <taxon>core chlorophytes</taxon>
        <taxon>Trebouxiophyceae</taxon>
        <taxon>Trebouxiophyceae incertae sedis</taxon>
        <taxon>Coccomyxaceae</taxon>
        <taxon>Coccomyxa</taxon>
    </lineage>
</organism>
<feature type="region of interest" description="Disordered" evidence="6">
    <location>
        <begin position="466"/>
        <end position="536"/>
    </location>
</feature>
<feature type="region of interest" description="Disordered" evidence="6">
    <location>
        <begin position="1129"/>
        <end position="1172"/>
    </location>
</feature>
<feature type="compositionally biased region" description="Pro residues" evidence="6">
    <location>
        <begin position="1055"/>
        <end position="1068"/>
    </location>
</feature>
<dbReference type="InterPro" id="IPR036852">
    <property type="entry name" value="Peptidase_S8/S53_dom_sf"/>
</dbReference>
<dbReference type="GO" id="GO:0006508">
    <property type="term" value="P:proteolysis"/>
    <property type="evidence" value="ECO:0007669"/>
    <property type="project" value="UniProtKB-KW"/>
</dbReference>
<reference evidence="9 10" key="1">
    <citation type="submission" date="2023-10" db="EMBL/GenBank/DDBJ databases">
        <authorList>
            <person name="Maclean D."/>
            <person name="Macfadyen A."/>
        </authorList>
    </citation>
    <scope>NUCLEOTIDE SEQUENCE [LARGE SCALE GENOMIC DNA]</scope>
</reference>
<dbReference type="CDD" id="cd07473">
    <property type="entry name" value="Peptidases_S8_Subtilisin_like"/>
    <property type="match status" value="1"/>
</dbReference>
<gene>
    <name evidence="9" type="ORF">CVIRNUC_001292</name>
</gene>
<feature type="chain" id="PRO_5043404563" description="Peptidase S8/S53 domain-containing protein" evidence="7">
    <location>
        <begin position="34"/>
        <end position="1284"/>
    </location>
</feature>
<feature type="region of interest" description="Disordered" evidence="6">
    <location>
        <begin position="1019"/>
        <end position="1104"/>
    </location>
</feature>
<evidence type="ECO:0000313" key="10">
    <source>
        <dbReference type="Proteomes" id="UP001314263"/>
    </source>
</evidence>
<keyword evidence="7" id="KW-0732">Signal</keyword>
<dbReference type="PROSITE" id="PS51892">
    <property type="entry name" value="SUBTILASE"/>
    <property type="match status" value="1"/>
</dbReference>
<dbReference type="PROSITE" id="PS00136">
    <property type="entry name" value="SUBTILASE_ASP"/>
    <property type="match status" value="1"/>
</dbReference>
<proteinExistence type="inferred from homology"/>
<dbReference type="GO" id="GO:0004252">
    <property type="term" value="F:serine-type endopeptidase activity"/>
    <property type="evidence" value="ECO:0007669"/>
    <property type="project" value="UniProtKB-UniRule"/>
</dbReference>
<feature type="active site" description="Charge relay system" evidence="5">
    <location>
        <position position="185"/>
    </location>
</feature>
<evidence type="ECO:0000256" key="7">
    <source>
        <dbReference type="SAM" id="SignalP"/>
    </source>
</evidence>
<keyword evidence="4 5" id="KW-0720">Serine protease</keyword>
<feature type="signal peptide" evidence="7">
    <location>
        <begin position="1"/>
        <end position="33"/>
    </location>
</feature>
<dbReference type="PANTHER" id="PTHR43806">
    <property type="entry name" value="PEPTIDASE S8"/>
    <property type="match status" value="1"/>
</dbReference>
<evidence type="ECO:0000313" key="9">
    <source>
        <dbReference type="EMBL" id="CAK0740991.1"/>
    </source>
</evidence>
<evidence type="ECO:0000256" key="6">
    <source>
        <dbReference type="SAM" id="MobiDB-lite"/>
    </source>
</evidence>
<feature type="region of interest" description="Disordered" evidence="6">
    <location>
        <begin position="1201"/>
        <end position="1225"/>
    </location>
</feature>
<comment type="caution">
    <text evidence="9">The sequence shown here is derived from an EMBL/GenBank/DDBJ whole genome shotgun (WGS) entry which is preliminary data.</text>
</comment>
<feature type="active site" description="Charge relay system" evidence="5">
    <location>
        <position position="402"/>
    </location>
</feature>
<dbReference type="InterPro" id="IPR023827">
    <property type="entry name" value="Peptidase_S8_Asp-AS"/>
</dbReference>